<dbReference type="AlphaFoldDB" id="A0A0H5QLH6"/>
<dbReference type="EMBL" id="LN853751">
    <property type="protein sequence ID" value="CRY96617.1"/>
    <property type="molecule type" value="Genomic_DNA"/>
</dbReference>
<evidence type="ECO:0000313" key="1">
    <source>
        <dbReference type="EMBL" id="CRY96617.1"/>
    </source>
</evidence>
<reference evidence="1" key="1">
    <citation type="submission" date="2015-06" db="EMBL/GenBank/DDBJ databases">
        <authorList>
            <person name="Joergensen T."/>
        </authorList>
    </citation>
    <scope>NUCLEOTIDE SEQUENCE</scope>
    <source>
        <strain evidence="1">RGFK1175</strain>
    </source>
</reference>
<organism evidence="1">
    <name type="scientific">uncultured prokaryote</name>
    <dbReference type="NCBI Taxonomy" id="198431"/>
    <lineage>
        <taxon>unclassified sequences</taxon>
        <taxon>environmental samples</taxon>
    </lineage>
</organism>
<accession>A0A0H5QLH6</accession>
<sequence>MLVAPGVCRYSIVADFLGETVVNVCDMAIDTEEGVGDLAGRANGIAAVAGDLLDSWVANILPRLGINYSFRSVDWVDLNSADGEVGSINATPDNALPLSGGRNADPHPSSVAILVKKEISGGRGERAGRMFLAGVIDDDASGNVLLPSVATALNAAFAQFLTDMSVEGTINDQEFKPVVVHTKAGQFTRYTDISSYNVRAPLTTQVRRLPQR</sequence>
<protein>
    <submittedName>
        <fullName evidence="1">Uncharacterized protein</fullName>
    </submittedName>
</protein>
<reference evidence="1" key="2">
    <citation type="submission" date="2015-07" db="EMBL/GenBank/DDBJ databases">
        <title>Plasmids, circular viruses and viroids from rat gut.</title>
        <authorList>
            <person name="Jorgensen T.J."/>
            <person name="Hansen M.A."/>
            <person name="Xu Z."/>
            <person name="Tabak M.A."/>
            <person name="Sorensen S.J."/>
            <person name="Hansen L.H."/>
        </authorList>
    </citation>
    <scope>NUCLEOTIDE SEQUENCE</scope>
    <source>
        <strain evidence="1">RGFK1175</strain>
    </source>
</reference>
<name>A0A0H5QLH6_9ZZZZ</name>
<proteinExistence type="predicted"/>